<keyword evidence="2" id="KW-1185">Reference proteome</keyword>
<keyword evidence="1" id="KW-0969">Cilium</keyword>
<name>A0ACD3STX2_9BURK</name>
<proteinExistence type="predicted"/>
<keyword evidence="1" id="KW-0282">Flagellum</keyword>
<accession>A0ACD3STX2</accession>
<dbReference type="Proteomes" id="UP000004277">
    <property type="component" value="Unassembled WGS sequence"/>
</dbReference>
<sequence>MANSKAAKLQAVPPEGTPDASAGKPGKRKLVVLLAVVAALLSGAGVWLTSTDGRAWLAARLEPKPPSPIYVALESMTVNLQPDNGDRYLQIGIVLKSYDKEADGLVKMFMPELRSRVLLLLSSKTPAELYQADGKQKLVKEILALTRQPYSTTVSDLKVKDVLFTNFVIQ</sequence>
<keyword evidence="1" id="KW-0966">Cell projection</keyword>
<evidence type="ECO:0000313" key="2">
    <source>
        <dbReference type="Proteomes" id="UP000004277"/>
    </source>
</evidence>
<comment type="caution">
    <text evidence="1">The sequence shown here is derived from an EMBL/GenBank/DDBJ whole genome shotgun (WGS) entry which is preliminary data.</text>
</comment>
<protein>
    <submittedName>
        <fullName evidence="1">Flagellar basal body-associated protein FliL</fullName>
    </submittedName>
</protein>
<organism evidence="1 2">
    <name type="scientific">Imbroritus primus</name>
    <dbReference type="NCBI Taxonomy" id="3058603"/>
    <lineage>
        <taxon>Bacteria</taxon>
        <taxon>Pseudomonadati</taxon>
        <taxon>Pseudomonadota</taxon>
        <taxon>Betaproteobacteria</taxon>
        <taxon>Burkholderiales</taxon>
        <taxon>Burkholderiaceae</taxon>
        <taxon>Imbroritus</taxon>
    </lineage>
</organism>
<reference evidence="1" key="1">
    <citation type="submission" date="2019-05" db="EMBL/GenBank/DDBJ databases">
        <title>Revised genome assembly of Burkholderiaceae (previously Ralstonia) sp. PBA.</title>
        <authorList>
            <person name="Gan H.M."/>
        </authorList>
    </citation>
    <scope>NUCLEOTIDE SEQUENCE</scope>
    <source>
        <strain evidence="1">PBA</strain>
    </source>
</reference>
<dbReference type="EMBL" id="AKCV02000004">
    <property type="protein sequence ID" value="TMS59749.1"/>
    <property type="molecule type" value="Genomic_DNA"/>
</dbReference>
<gene>
    <name evidence="1" type="primary">fliL</name>
    <name evidence="1" type="ORF">MW7_000965</name>
</gene>
<evidence type="ECO:0000313" key="1">
    <source>
        <dbReference type="EMBL" id="TMS59749.1"/>
    </source>
</evidence>